<keyword evidence="1" id="KW-0004">4Fe-4S</keyword>
<feature type="binding site" evidence="6">
    <location>
        <position position="88"/>
    </location>
    <ligand>
        <name>[4Fe-4S] cluster</name>
        <dbReference type="ChEBI" id="CHEBI:49883"/>
        <note>4Fe-4S-S-AdoMet</note>
    </ligand>
</feature>
<dbReference type="GO" id="GO:0003824">
    <property type="term" value="F:catalytic activity"/>
    <property type="evidence" value="ECO:0007669"/>
    <property type="project" value="InterPro"/>
</dbReference>
<dbReference type="Gene3D" id="3.20.20.70">
    <property type="entry name" value="Aldolase class I"/>
    <property type="match status" value="1"/>
</dbReference>
<evidence type="ECO:0000256" key="6">
    <source>
        <dbReference type="PIRSR" id="PIRSR004869-50"/>
    </source>
</evidence>
<dbReference type="InterPro" id="IPR013785">
    <property type="entry name" value="Aldolase_TIM"/>
</dbReference>
<dbReference type="Pfam" id="PF04055">
    <property type="entry name" value="Radical_SAM"/>
    <property type="match status" value="1"/>
</dbReference>
<keyword evidence="5 6" id="KW-0411">Iron-sulfur</keyword>
<keyword evidence="2 6" id="KW-0949">S-adenosyl-L-methionine</keyword>
<dbReference type="SFLD" id="SFLDG01101">
    <property type="entry name" value="Uncharacterised_Radical_SAM_Su"/>
    <property type="match status" value="1"/>
</dbReference>
<feature type="domain" description="Radical SAM core" evidence="7">
    <location>
        <begin position="69"/>
        <end position="282"/>
    </location>
</feature>
<evidence type="ECO:0000256" key="5">
    <source>
        <dbReference type="ARBA" id="ARBA00023014"/>
    </source>
</evidence>
<dbReference type="InterPro" id="IPR027596">
    <property type="entry name" value="AmmeMemoSam_rS"/>
</dbReference>
<dbReference type="GO" id="GO:0046872">
    <property type="term" value="F:metal ion binding"/>
    <property type="evidence" value="ECO:0007669"/>
    <property type="project" value="UniProtKB-KW"/>
</dbReference>
<dbReference type="InterPro" id="IPR016431">
    <property type="entry name" value="Pyrv-formate_lyase-activ_prd"/>
</dbReference>
<dbReference type="PIRSF" id="PIRSF004869">
    <property type="entry name" value="PflX_prd"/>
    <property type="match status" value="1"/>
</dbReference>
<dbReference type="SUPFAM" id="SSF102114">
    <property type="entry name" value="Radical SAM enzymes"/>
    <property type="match status" value="1"/>
</dbReference>
<sequence length="339" mass="38456">MRGERGAMMWKPLDERVECTLCAHRCHIQSGAYGICRVRRNVNGELHTLIYGLVSARNVDPIEKKPLYHFYPATMSYSLGTVGCNFRCAHCQNYEISQATIEDIHLVEISPERAVSEALSMGCASISWTYNEPTIWFEYTYDSAKLAKAHGLATVYVTNGYITEEALTEISSYLDAFRVDIKGRENVYRKLCKARLEPVLASTKLAFDMGMHVEVVNLIIPGYNDSEEDIEWLCRWVLDNLSADVPVHFTRFYPHYRLNHVEPTPVLTLERAYEIARRMGVHYPYIGNVVGHPYENTYCPVCGTVLIERKGLYANLKLEKPECPSCGNPVPIVGLEEGS</sequence>
<dbReference type="InterPro" id="IPR058240">
    <property type="entry name" value="rSAM_sf"/>
</dbReference>
<dbReference type="SFLD" id="SFLDS00029">
    <property type="entry name" value="Radical_SAM"/>
    <property type="match status" value="1"/>
</dbReference>
<dbReference type="PROSITE" id="PS51918">
    <property type="entry name" value="RADICAL_SAM"/>
    <property type="match status" value="1"/>
</dbReference>
<evidence type="ECO:0000256" key="4">
    <source>
        <dbReference type="ARBA" id="ARBA00023004"/>
    </source>
</evidence>
<evidence type="ECO:0000259" key="7">
    <source>
        <dbReference type="PROSITE" id="PS51918"/>
    </source>
</evidence>
<dbReference type="NCBIfam" id="TIGR04337">
    <property type="entry name" value="AmmeMemoSam_rS"/>
    <property type="match status" value="1"/>
</dbReference>
<comment type="cofactor">
    <cofactor evidence="6">
        <name>[4Fe-4S] cluster</name>
        <dbReference type="ChEBI" id="CHEBI:49883"/>
    </cofactor>
    <text evidence="6">Binds 1 [4Fe-4S] cluster. The cluster is coordinated with 3 cysteines and an exchangeable S-adenosyl-L-methionine.</text>
</comment>
<reference evidence="8" key="1">
    <citation type="journal article" date="2020" name="bioRxiv">
        <title>A rank-normalized archaeal taxonomy based on genome phylogeny resolves widespread incomplete and uneven classifications.</title>
        <authorList>
            <person name="Rinke C."/>
            <person name="Chuvochina M."/>
            <person name="Mussig A.J."/>
            <person name="Chaumeil P.-A."/>
            <person name="Waite D.W."/>
            <person name="Whitman W.B."/>
            <person name="Parks D.H."/>
            <person name="Hugenholtz P."/>
        </authorList>
    </citation>
    <scope>NUCLEOTIDE SEQUENCE</scope>
    <source>
        <strain evidence="8">UBA12518</strain>
    </source>
</reference>
<evidence type="ECO:0000256" key="3">
    <source>
        <dbReference type="ARBA" id="ARBA00022723"/>
    </source>
</evidence>
<evidence type="ECO:0000256" key="2">
    <source>
        <dbReference type="ARBA" id="ARBA00022691"/>
    </source>
</evidence>
<comment type="caution">
    <text evidence="8">The sequence shown here is derived from an EMBL/GenBank/DDBJ whole genome shotgun (WGS) entry which is preliminary data.</text>
</comment>
<dbReference type="Proteomes" id="UP000600363">
    <property type="component" value="Unassembled WGS sequence"/>
</dbReference>
<evidence type="ECO:0000256" key="1">
    <source>
        <dbReference type="ARBA" id="ARBA00022485"/>
    </source>
</evidence>
<dbReference type="PANTHER" id="PTHR30352">
    <property type="entry name" value="PYRUVATE FORMATE-LYASE-ACTIVATING ENZYME"/>
    <property type="match status" value="1"/>
</dbReference>
<evidence type="ECO:0000313" key="9">
    <source>
        <dbReference type="Proteomes" id="UP000600363"/>
    </source>
</evidence>
<dbReference type="CDD" id="cd01335">
    <property type="entry name" value="Radical_SAM"/>
    <property type="match status" value="1"/>
</dbReference>
<dbReference type="EMBL" id="DUIH01000012">
    <property type="protein sequence ID" value="HIH69731.1"/>
    <property type="molecule type" value="Genomic_DNA"/>
</dbReference>
<keyword evidence="3 6" id="KW-0479">Metal-binding</keyword>
<feature type="binding site" evidence="6">
    <location>
        <position position="84"/>
    </location>
    <ligand>
        <name>[4Fe-4S] cluster</name>
        <dbReference type="ChEBI" id="CHEBI:49883"/>
        <note>4Fe-4S-S-AdoMet</note>
    </ligand>
</feature>
<keyword evidence="4 6" id="KW-0408">Iron</keyword>
<accession>A0A832RWN3</accession>
<organism evidence="8 9">
    <name type="scientific">Methermicoccus shengliensis</name>
    <dbReference type="NCBI Taxonomy" id="660064"/>
    <lineage>
        <taxon>Archaea</taxon>
        <taxon>Methanobacteriati</taxon>
        <taxon>Methanobacteriota</taxon>
        <taxon>Stenosarchaea group</taxon>
        <taxon>Methanomicrobia</taxon>
        <taxon>Methanosarcinales</taxon>
        <taxon>Methermicoccaceae</taxon>
        <taxon>Methermicoccus</taxon>
    </lineage>
</organism>
<dbReference type="InterPro" id="IPR034457">
    <property type="entry name" value="Organic_radical-activating"/>
</dbReference>
<proteinExistence type="predicted"/>
<evidence type="ECO:0000313" key="8">
    <source>
        <dbReference type="EMBL" id="HIH69731.1"/>
    </source>
</evidence>
<name>A0A832RWN3_9EURY</name>
<dbReference type="RefSeq" id="WP_042685679.1">
    <property type="nucleotide sequence ID" value="NZ_DUIH01000012.1"/>
</dbReference>
<feature type="binding site" evidence="6">
    <location>
        <position position="91"/>
    </location>
    <ligand>
        <name>[4Fe-4S] cluster</name>
        <dbReference type="ChEBI" id="CHEBI:49883"/>
        <note>4Fe-4S-S-AdoMet</note>
    </ligand>
</feature>
<protein>
    <submittedName>
        <fullName evidence="8">AmmeMemoRadiSam system radical SAM enzyme</fullName>
    </submittedName>
</protein>
<dbReference type="InterPro" id="IPR007197">
    <property type="entry name" value="rSAM"/>
</dbReference>
<dbReference type="AlphaFoldDB" id="A0A832RWN3"/>
<gene>
    <name evidence="8" type="primary">amrS</name>
    <name evidence="8" type="ORF">HA299_03800</name>
</gene>
<dbReference type="GO" id="GO:0051539">
    <property type="term" value="F:4 iron, 4 sulfur cluster binding"/>
    <property type="evidence" value="ECO:0007669"/>
    <property type="project" value="UniProtKB-KW"/>
</dbReference>
<dbReference type="PANTHER" id="PTHR30352:SF5">
    <property type="entry name" value="PYRUVATE FORMATE-LYASE 1-ACTIVATING ENZYME"/>
    <property type="match status" value="1"/>
</dbReference>